<comment type="caution">
    <text evidence="2">The sequence shown here is derived from an EMBL/GenBank/DDBJ whole genome shotgun (WGS) entry which is preliminary data.</text>
</comment>
<dbReference type="Proteomes" id="UP001383192">
    <property type="component" value="Unassembled WGS sequence"/>
</dbReference>
<dbReference type="PANTHER" id="PTHR33129:SF1">
    <property type="entry name" value="ATP-BINDING PROTEIN"/>
    <property type="match status" value="1"/>
</dbReference>
<dbReference type="EMBL" id="JAYKXP010000013">
    <property type="protein sequence ID" value="KAK7051328.1"/>
    <property type="molecule type" value="Genomic_DNA"/>
</dbReference>
<evidence type="ECO:0000256" key="1">
    <source>
        <dbReference type="SAM" id="MobiDB-lite"/>
    </source>
</evidence>
<sequence>MLSNWILSQPDASDHWMYTLHRMYWGKDLVNLLQRDKMGNSFLQLPAQLLLDTGGKLLILENYQYLYSRIEAIKAKSKAGLVILGNPGAGKSSFLYFYYLQKLAAAQPVVYCDDPDILIHWDDECFATTIPQLPAGFFENVKFQGVVVLIECEKAPPLHLVKKQVCLYPVQAALPNPDCYKTWITQRKALNLVVNPPSDLDIHRILASDLNGRVSRCTIEEVVAIIKKWGRDIRRIRDVLLYGDKAQEVKFCSQLEEINKSQLNEICYKPFGSSLCHPLNIITTRHSGDIPRQGDIGYLAPDRMSRSVTSEYMFRVFLHHVAWSKIYEPKQFYDLLSCTPQLGSRKGIAFESLAHRLITNCEEFRVYQLGASGTQLIKTEYHTTAQFFTGSKVPPAVFRYPSDTDVTTTNKPRVYSIPQECNNPTFDSFVIAPKSVFKDCADNGLHGIAFQMTVGRKHDLVEKGMKILKARFGPLVGPKHKFVFVVPTGAELALPAPRSVWTKMFDFFMLEIQCDGLDEILQYSEEDRQCDGDPELPPGTDPEVMEMDVFT</sequence>
<reference evidence="2 3" key="1">
    <citation type="submission" date="2024-01" db="EMBL/GenBank/DDBJ databases">
        <title>A draft genome for a cacao thread blight-causing isolate of Paramarasmius palmivorus.</title>
        <authorList>
            <person name="Baruah I.K."/>
            <person name="Bukari Y."/>
            <person name="Amoako-Attah I."/>
            <person name="Meinhardt L.W."/>
            <person name="Bailey B.A."/>
            <person name="Cohen S.P."/>
        </authorList>
    </citation>
    <scope>NUCLEOTIDE SEQUENCE [LARGE SCALE GENOMIC DNA]</scope>
    <source>
        <strain evidence="2 3">GH-12</strain>
    </source>
</reference>
<feature type="region of interest" description="Disordered" evidence="1">
    <location>
        <begin position="527"/>
        <end position="551"/>
    </location>
</feature>
<dbReference type="PANTHER" id="PTHR33129">
    <property type="entry name" value="PROTEIN KINASE DOMAIN-CONTAINING PROTEIN-RELATED"/>
    <property type="match status" value="1"/>
</dbReference>
<organism evidence="2 3">
    <name type="scientific">Paramarasmius palmivorus</name>
    <dbReference type="NCBI Taxonomy" id="297713"/>
    <lineage>
        <taxon>Eukaryota</taxon>
        <taxon>Fungi</taxon>
        <taxon>Dikarya</taxon>
        <taxon>Basidiomycota</taxon>
        <taxon>Agaricomycotina</taxon>
        <taxon>Agaricomycetes</taxon>
        <taxon>Agaricomycetidae</taxon>
        <taxon>Agaricales</taxon>
        <taxon>Marasmiineae</taxon>
        <taxon>Marasmiaceae</taxon>
        <taxon>Paramarasmius</taxon>
    </lineage>
</organism>
<accession>A0AAW0DHI4</accession>
<proteinExistence type="predicted"/>
<dbReference type="AlphaFoldDB" id="A0AAW0DHI4"/>
<protein>
    <submittedName>
        <fullName evidence="2">Uncharacterized protein</fullName>
    </submittedName>
</protein>
<name>A0AAW0DHI4_9AGAR</name>
<keyword evidence="3" id="KW-1185">Reference proteome</keyword>
<evidence type="ECO:0000313" key="2">
    <source>
        <dbReference type="EMBL" id="KAK7051328.1"/>
    </source>
</evidence>
<gene>
    <name evidence="2" type="ORF">VNI00_004828</name>
</gene>
<evidence type="ECO:0000313" key="3">
    <source>
        <dbReference type="Proteomes" id="UP001383192"/>
    </source>
</evidence>
<dbReference type="InterPro" id="IPR052980">
    <property type="entry name" value="Crinkler_effector"/>
</dbReference>